<comment type="subcellular location">
    <subcellularLocation>
        <location evidence="1">Membrane</location>
        <topology evidence="1">Multi-pass membrane protein</topology>
    </subcellularLocation>
</comment>
<keyword evidence="9" id="KW-1185">Reference proteome</keyword>
<evidence type="ECO:0000256" key="3">
    <source>
        <dbReference type="ARBA" id="ARBA00022692"/>
    </source>
</evidence>
<evidence type="ECO:0000256" key="4">
    <source>
        <dbReference type="ARBA" id="ARBA00022989"/>
    </source>
</evidence>
<evidence type="ECO:0000256" key="5">
    <source>
        <dbReference type="ARBA" id="ARBA00023136"/>
    </source>
</evidence>
<evidence type="ECO:0000256" key="6">
    <source>
        <dbReference type="SAM" id="Phobius"/>
    </source>
</evidence>
<dbReference type="Proteomes" id="UP001381693">
    <property type="component" value="Unassembled WGS sequence"/>
</dbReference>
<feature type="transmembrane region" description="Helical" evidence="6">
    <location>
        <begin position="129"/>
        <end position="150"/>
    </location>
</feature>
<dbReference type="AlphaFoldDB" id="A0AAN8X534"/>
<dbReference type="PANTHER" id="PTHR23302">
    <property type="entry name" value="TRANSMEMBRANE CHANNEL-RELATED"/>
    <property type="match status" value="1"/>
</dbReference>
<dbReference type="EMBL" id="JAXCGZ010008037">
    <property type="protein sequence ID" value="KAK7078060.1"/>
    <property type="molecule type" value="Genomic_DNA"/>
</dbReference>
<keyword evidence="4 6" id="KW-1133">Transmembrane helix</keyword>
<name>A0AAN8X534_HALRR</name>
<dbReference type="GO" id="GO:0008381">
    <property type="term" value="F:mechanosensitive monoatomic ion channel activity"/>
    <property type="evidence" value="ECO:0007669"/>
    <property type="project" value="TreeGrafter"/>
</dbReference>
<feature type="domain" description="TMC" evidence="7">
    <location>
        <begin position="868"/>
        <end position="941"/>
    </location>
</feature>
<evidence type="ECO:0000256" key="2">
    <source>
        <dbReference type="ARBA" id="ARBA00006510"/>
    </source>
</evidence>
<keyword evidence="3 6" id="KW-0812">Transmembrane</keyword>
<evidence type="ECO:0000259" key="7">
    <source>
        <dbReference type="Pfam" id="PF07810"/>
    </source>
</evidence>
<sequence length="941" mass="106024">MTTHQSSNIKQGLMSFNIKFIAFFKAVANSDDNGRVSRNAISFKNTQNELPYTLLYLRMAANSRMSKLSEDEEYTFTWRLLAGWDFTIGNLEAAQNKVAAINTGFRESLLEAKESEKEEKSWKLRARRILAHFIVLLLIVASAYAVVLLVKRSEGVDENSSWYRQNELTIILTLISLIYPNLFEIVGLLEIRHPRNQLQWQLARIMALNLLNLYTLIFALFNKVYDMTSELGELKTNLTARYGELTTLSMDLESEYTPGLSNETASPWLFFNSTGYFVTSDPYNISSYDYEDAPGAQLANLSYSDINDTLLNFINISWPPSLTSPSLSLPSASPDPPTWENSSDATNVFSSVGSTLFMILNMTGLPQVGTTTCKKLYVPCLSTFTTAPYENITDEYDSNNTFDDESLSINASNLDYSKNINYSDDYYTPDYSYGYDYDDGNATQTASEDLVTEFYPLLNESQNVGDGTSTEHELWTTENVITTEGGPTISTVTLTPTDELFEFPNNKSEEKNYVNAIRSLNLPHSRFGLFLDEDSYNINGDYDDGKQHGHENGGVGKSNASGFITKREISPKLHEILKGTFIVETKRHKRAAGFDDYSNLGPDIVYIPRSVDELSDEGIEGNIPLNFSLDETNMTSTLFNDSLVLNSSMKNTGNDSYGDTFTELTTSTTRNFMPTTRSRDDFWDSLAKNLTTSPTYTTEYDVIDGNNTGLENWNITELYINISSSLDPITSSNEDTVPMENNILVDEETGACYILDCEEYNDTLTTPPMSTSTSSSTTKMHPSVFTMTSTQTPSTSTDYTMTSTMYSVPESTPTTSDYYSSTMNVPYPITQLAVDETSPFLVQPMKNNPEKWAPRLALPMRKRLRKLCWETMFGQEIIKLTVMDLVITVVTIVIGDYIRAVFVRVMNGHWCWDLEKKFPGYPDFKIAENILHLVNNQGMIW</sequence>
<dbReference type="InterPro" id="IPR038900">
    <property type="entry name" value="TMC"/>
</dbReference>
<reference evidence="8 9" key="1">
    <citation type="submission" date="2023-11" db="EMBL/GenBank/DDBJ databases">
        <title>Halocaridina rubra genome assembly.</title>
        <authorList>
            <person name="Smith C."/>
        </authorList>
    </citation>
    <scope>NUCLEOTIDE SEQUENCE [LARGE SCALE GENOMIC DNA]</scope>
    <source>
        <strain evidence="8">EP-1</strain>
        <tissue evidence="8">Whole</tissue>
    </source>
</reference>
<dbReference type="GO" id="GO:0005886">
    <property type="term" value="C:plasma membrane"/>
    <property type="evidence" value="ECO:0007669"/>
    <property type="project" value="InterPro"/>
</dbReference>
<evidence type="ECO:0000313" key="8">
    <source>
        <dbReference type="EMBL" id="KAK7078060.1"/>
    </source>
</evidence>
<organism evidence="8 9">
    <name type="scientific">Halocaridina rubra</name>
    <name type="common">Hawaiian red shrimp</name>
    <dbReference type="NCBI Taxonomy" id="373956"/>
    <lineage>
        <taxon>Eukaryota</taxon>
        <taxon>Metazoa</taxon>
        <taxon>Ecdysozoa</taxon>
        <taxon>Arthropoda</taxon>
        <taxon>Crustacea</taxon>
        <taxon>Multicrustacea</taxon>
        <taxon>Malacostraca</taxon>
        <taxon>Eumalacostraca</taxon>
        <taxon>Eucarida</taxon>
        <taxon>Decapoda</taxon>
        <taxon>Pleocyemata</taxon>
        <taxon>Caridea</taxon>
        <taxon>Atyoidea</taxon>
        <taxon>Atyidae</taxon>
        <taxon>Halocaridina</taxon>
    </lineage>
</organism>
<dbReference type="Pfam" id="PF07810">
    <property type="entry name" value="TMC"/>
    <property type="match status" value="1"/>
</dbReference>
<evidence type="ECO:0000256" key="1">
    <source>
        <dbReference type="ARBA" id="ARBA00004141"/>
    </source>
</evidence>
<protein>
    <submittedName>
        <fullName evidence="8">Transmembrane channel-like protein 3</fullName>
    </submittedName>
</protein>
<feature type="transmembrane region" description="Helical" evidence="6">
    <location>
        <begin position="201"/>
        <end position="221"/>
    </location>
</feature>
<comment type="similarity">
    <text evidence="2">Belongs to the TMC family.</text>
</comment>
<gene>
    <name evidence="8" type="primary">TMC3_2</name>
    <name evidence="8" type="ORF">SK128_019017</name>
</gene>
<keyword evidence="5 6" id="KW-0472">Membrane</keyword>
<feature type="transmembrane region" description="Helical" evidence="6">
    <location>
        <begin position="170"/>
        <end position="189"/>
    </location>
</feature>
<dbReference type="InterPro" id="IPR012496">
    <property type="entry name" value="TMC_dom"/>
</dbReference>
<evidence type="ECO:0000313" key="9">
    <source>
        <dbReference type="Proteomes" id="UP001381693"/>
    </source>
</evidence>
<proteinExistence type="inferred from homology"/>
<dbReference type="PANTHER" id="PTHR23302:SF40">
    <property type="entry name" value="TRANSMEMBRANE CHANNEL-LIKE PROTEIN"/>
    <property type="match status" value="1"/>
</dbReference>
<comment type="caution">
    <text evidence="8">The sequence shown here is derived from an EMBL/GenBank/DDBJ whole genome shotgun (WGS) entry which is preliminary data.</text>
</comment>
<accession>A0AAN8X534</accession>